<gene>
    <name evidence="3" type="ORF">C2E21_7975</name>
</gene>
<dbReference type="InterPro" id="IPR018613">
    <property type="entry name" value="Ccdc97-like"/>
</dbReference>
<sequence length="339" mass="36917">MGNETGMLPQAVIDALSARLAALPGLRLPAQLRQGDANDERKRDYLTRLLQHDPGVFLERHGSDLTAEERRSFDCLRGDYEVQFYLRLLEEQQNAGKQAAVARNRRLAYMNRLEAEGAYFSEKEMRDRQPGLYQHFIGQYRPPELPNQGECQAGSILADSIMAQQEELDLRQRQAADQQRWEQQAEESESEEEEEDEESEGEEGGREGAAQRQAQQAQQAQQQAQQQAAAADGSRPGQQGGAPPASGLPGGGSAAVGPGAGEGQGEGEAAAQAGPSYTVISEAEAQENAAAFLDTMRQRFLAGQDAGVDYAAIDADAELDEDWAAQQQQDAEDAYFADA</sequence>
<protein>
    <submittedName>
        <fullName evidence="3">Coiled-coil domain-containing 97</fullName>
    </submittedName>
</protein>
<name>A0A2P6TFS9_CHLSO</name>
<evidence type="ECO:0000313" key="4">
    <source>
        <dbReference type="Proteomes" id="UP000239899"/>
    </source>
</evidence>
<accession>A0A2P6TFS9</accession>
<dbReference type="STRING" id="3076.A0A2P6TFS9"/>
<dbReference type="AlphaFoldDB" id="A0A2P6TFS9"/>
<feature type="domain" description="CCD97-like C-terminal" evidence="2">
    <location>
        <begin position="104"/>
        <end position="338"/>
    </location>
</feature>
<comment type="caution">
    <text evidence="3">The sequence shown here is derived from an EMBL/GenBank/DDBJ whole genome shotgun (WGS) entry which is preliminary data.</text>
</comment>
<evidence type="ECO:0000256" key="1">
    <source>
        <dbReference type="SAM" id="MobiDB-lite"/>
    </source>
</evidence>
<reference evidence="3 4" key="1">
    <citation type="journal article" date="2018" name="Plant J.">
        <title>Genome sequences of Chlorella sorokiniana UTEX 1602 and Micractinium conductrix SAG 241.80: implications to maltose excretion by a green alga.</title>
        <authorList>
            <person name="Arriola M.B."/>
            <person name="Velmurugan N."/>
            <person name="Zhang Y."/>
            <person name="Plunkett M.H."/>
            <person name="Hondzo H."/>
            <person name="Barney B.M."/>
        </authorList>
    </citation>
    <scope>NUCLEOTIDE SEQUENCE [LARGE SCALE GENOMIC DNA]</scope>
    <source>
        <strain evidence="4">UTEX 1602</strain>
    </source>
</reference>
<evidence type="ECO:0000259" key="2">
    <source>
        <dbReference type="Pfam" id="PF09747"/>
    </source>
</evidence>
<feature type="compositionally biased region" description="Gly residues" evidence="1">
    <location>
        <begin position="248"/>
        <end position="266"/>
    </location>
</feature>
<dbReference type="OrthoDB" id="513010at2759"/>
<dbReference type="PANTHER" id="PTHR31840:SF1">
    <property type="entry name" value="COILED-COIL DOMAIN-CONTAINING PROTEIN 97"/>
    <property type="match status" value="1"/>
</dbReference>
<evidence type="ECO:0000313" key="3">
    <source>
        <dbReference type="EMBL" id="PRW32959.1"/>
    </source>
</evidence>
<dbReference type="InterPro" id="IPR040233">
    <property type="entry name" value="CCD97-like_C"/>
</dbReference>
<dbReference type="EMBL" id="LHPG02000018">
    <property type="protein sequence ID" value="PRW32959.1"/>
    <property type="molecule type" value="Genomic_DNA"/>
</dbReference>
<organism evidence="3 4">
    <name type="scientific">Chlorella sorokiniana</name>
    <name type="common">Freshwater green alga</name>
    <dbReference type="NCBI Taxonomy" id="3076"/>
    <lineage>
        <taxon>Eukaryota</taxon>
        <taxon>Viridiplantae</taxon>
        <taxon>Chlorophyta</taxon>
        <taxon>core chlorophytes</taxon>
        <taxon>Trebouxiophyceae</taxon>
        <taxon>Chlorellales</taxon>
        <taxon>Chlorellaceae</taxon>
        <taxon>Chlorella clade</taxon>
        <taxon>Chlorella</taxon>
    </lineage>
</organism>
<dbReference type="Pfam" id="PF09747">
    <property type="entry name" value="CCD97-like_C"/>
    <property type="match status" value="1"/>
</dbReference>
<feature type="compositionally biased region" description="Acidic residues" evidence="1">
    <location>
        <begin position="184"/>
        <end position="202"/>
    </location>
</feature>
<dbReference type="PANTHER" id="PTHR31840">
    <property type="entry name" value="COILED-COIL DOMAIN-CONTAINING PROTEIN 97"/>
    <property type="match status" value="1"/>
</dbReference>
<proteinExistence type="predicted"/>
<feature type="compositionally biased region" description="Low complexity" evidence="1">
    <location>
        <begin position="208"/>
        <end position="247"/>
    </location>
</feature>
<dbReference type="Proteomes" id="UP000239899">
    <property type="component" value="Unassembled WGS sequence"/>
</dbReference>
<keyword evidence="4" id="KW-1185">Reference proteome</keyword>
<feature type="region of interest" description="Disordered" evidence="1">
    <location>
        <begin position="169"/>
        <end position="275"/>
    </location>
</feature>